<dbReference type="Proteomes" id="UP000181956">
    <property type="component" value="Chromosome I"/>
</dbReference>
<evidence type="ECO:0000313" key="6">
    <source>
        <dbReference type="EMBL" id="SDS58829.1"/>
    </source>
</evidence>
<dbReference type="InterPro" id="IPR005119">
    <property type="entry name" value="LysR_subst-bd"/>
</dbReference>
<dbReference type="CDD" id="cd08423">
    <property type="entry name" value="PBP2_LTTR_like_6"/>
    <property type="match status" value="1"/>
</dbReference>
<dbReference type="GO" id="GO:0003677">
    <property type="term" value="F:DNA binding"/>
    <property type="evidence" value="ECO:0007669"/>
    <property type="project" value="UniProtKB-KW"/>
</dbReference>
<gene>
    <name evidence="6" type="ORF">SAMN04489834_1753</name>
</gene>
<dbReference type="Gene3D" id="1.10.10.10">
    <property type="entry name" value="Winged helix-like DNA-binding domain superfamily/Winged helix DNA-binding domain"/>
    <property type="match status" value="1"/>
</dbReference>
<dbReference type="AlphaFoldDB" id="A0A1H1TH39"/>
<evidence type="ECO:0000256" key="2">
    <source>
        <dbReference type="ARBA" id="ARBA00023015"/>
    </source>
</evidence>
<comment type="similarity">
    <text evidence="1">Belongs to the LysR transcriptional regulatory family.</text>
</comment>
<evidence type="ECO:0000256" key="1">
    <source>
        <dbReference type="ARBA" id="ARBA00009437"/>
    </source>
</evidence>
<dbReference type="SUPFAM" id="SSF53850">
    <property type="entry name" value="Periplasmic binding protein-like II"/>
    <property type="match status" value="1"/>
</dbReference>
<dbReference type="PANTHER" id="PTHR30346">
    <property type="entry name" value="TRANSCRIPTIONAL DUAL REGULATOR HCAR-RELATED"/>
    <property type="match status" value="1"/>
</dbReference>
<evidence type="ECO:0000259" key="5">
    <source>
        <dbReference type="PROSITE" id="PS50931"/>
    </source>
</evidence>
<sequence>MIDVRKLRMLSALERLGTIAAVAEELSLTAPGVSMQLSALERELGMQLTERQGRRVALTAAGRALAAHGHEILDRITLAELELDALRSGTVGRYTLCAFPSAARTILADACRRLITEGDSALDLRVRTDEPDEALAALHTGAVDLALIHAYSNVPRELPRGVTTRTIGREPVWLAVRRSGGPDAAPPSTRLEDYAAHPWVVPAAGYTCADMVERACGLAGFRPRVVAESLDFGVQLEMVAAGMGVALVPDLTVDRVPDGVELVRPDAAIERSIAIAVRAPSAAEPGIRRIAAVIEDAATDRLAERARLRR</sequence>
<dbReference type="Pfam" id="PF00126">
    <property type="entry name" value="HTH_1"/>
    <property type="match status" value="1"/>
</dbReference>
<organism evidence="6 7">
    <name type="scientific">Microterricola viridarii</name>
    <dbReference type="NCBI Taxonomy" id="412690"/>
    <lineage>
        <taxon>Bacteria</taxon>
        <taxon>Bacillati</taxon>
        <taxon>Actinomycetota</taxon>
        <taxon>Actinomycetes</taxon>
        <taxon>Micrococcales</taxon>
        <taxon>Microbacteriaceae</taxon>
        <taxon>Microterricola</taxon>
    </lineage>
</organism>
<dbReference type="GO" id="GO:0032993">
    <property type="term" value="C:protein-DNA complex"/>
    <property type="evidence" value="ECO:0007669"/>
    <property type="project" value="TreeGrafter"/>
</dbReference>
<keyword evidence="4" id="KW-0804">Transcription</keyword>
<dbReference type="RefSeq" id="WP_197675189.1">
    <property type="nucleotide sequence ID" value="NZ_LT629742.1"/>
</dbReference>
<dbReference type="InterPro" id="IPR036388">
    <property type="entry name" value="WH-like_DNA-bd_sf"/>
</dbReference>
<dbReference type="SUPFAM" id="SSF46785">
    <property type="entry name" value="Winged helix' DNA-binding domain"/>
    <property type="match status" value="1"/>
</dbReference>
<proteinExistence type="inferred from homology"/>
<protein>
    <submittedName>
        <fullName evidence="6">DNA-binding transcriptional regulator, LysR family</fullName>
    </submittedName>
</protein>
<keyword evidence="7" id="KW-1185">Reference proteome</keyword>
<dbReference type="EMBL" id="LT629742">
    <property type="protein sequence ID" value="SDS58829.1"/>
    <property type="molecule type" value="Genomic_DNA"/>
</dbReference>
<dbReference type="PANTHER" id="PTHR30346:SF29">
    <property type="entry name" value="LYSR SUBSTRATE-BINDING"/>
    <property type="match status" value="1"/>
</dbReference>
<feature type="domain" description="HTH lysR-type" evidence="5">
    <location>
        <begin position="2"/>
        <end position="59"/>
    </location>
</feature>
<dbReference type="Pfam" id="PF03466">
    <property type="entry name" value="LysR_substrate"/>
    <property type="match status" value="1"/>
</dbReference>
<dbReference type="InterPro" id="IPR000847">
    <property type="entry name" value="LysR_HTH_N"/>
</dbReference>
<dbReference type="InterPro" id="IPR036390">
    <property type="entry name" value="WH_DNA-bd_sf"/>
</dbReference>
<accession>A0A1H1TH39</accession>
<dbReference type="STRING" id="412690.SAMN04489834_1753"/>
<keyword evidence="3 6" id="KW-0238">DNA-binding</keyword>
<reference evidence="7" key="1">
    <citation type="submission" date="2016-10" db="EMBL/GenBank/DDBJ databases">
        <authorList>
            <person name="Varghese N."/>
            <person name="Submissions S."/>
        </authorList>
    </citation>
    <scope>NUCLEOTIDE SEQUENCE [LARGE SCALE GENOMIC DNA]</scope>
    <source>
        <strain evidence="7">DSM 21772</strain>
    </source>
</reference>
<dbReference type="PROSITE" id="PS50931">
    <property type="entry name" value="HTH_LYSR"/>
    <property type="match status" value="1"/>
</dbReference>
<name>A0A1H1TH39_9MICO</name>
<dbReference type="GO" id="GO:0003700">
    <property type="term" value="F:DNA-binding transcription factor activity"/>
    <property type="evidence" value="ECO:0007669"/>
    <property type="project" value="InterPro"/>
</dbReference>
<evidence type="ECO:0000256" key="4">
    <source>
        <dbReference type="ARBA" id="ARBA00023163"/>
    </source>
</evidence>
<keyword evidence="2" id="KW-0805">Transcription regulation</keyword>
<evidence type="ECO:0000256" key="3">
    <source>
        <dbReference type="ARBA" id="ARBA00023125"/>
    </source>
</evidence>
<dbReference type="Gene3D" id="3.40.190.10">
    <property type="entry name" value="Periplasmic binding protein-like II"/>
    <property type="match status" value="2"/>
</dbReference>
<evidence type="ECO:0000313" key="7">
    <source>
        <dbReference type="Proteomes" id="UP000181956"/>
    </source>
</evidence>